<accession>A0A558D497</accession>
<dbReference type="InterPro" id="IPR036390">
    <property type="entry name" value="WH_DNA-bd_sf"/>
</dbReference>
<protein>
    <recommendedName>
        <fullName evidence="3">MarR family transcriptional regulator</fullName>
    </recommendedName>
</protein>
<dbReference type="EMBL" id="VJWX01000058">
    <property type="protein sequence ID" value="TVT55840.1"/>
    <property type="molecule type" value="Genomic_DNA"/>
</dbReference>
<evidence type="ECO:0008006" key="3">
    <source>
        <dbReference type="Google" id="ProtNLM"/>
    </source>
</evidence>
<dbReference type="InterPro" id="IPR036388">
    <property type="entry name" value="WH-like_DNA-bd_sf"/>
</dbReference>
<dbReference type="AlphaFoldDB" id="A0A558D497"/>
<dbReference type="Proteomes" id="UP000320011">
    <property type="component" value="Unassembled WGS sequence"/>
</dbReference>
<proteinExistence type="predicted"/>
<dbReference type="OrthoDB" id="9947288at2"/>
<gene>
    <name evidence="1" type="ORF">FNH05_08975</name>
</gene>
<evidence type="ECO:0000313" key="2">
    <source>
        <dbReference type="Proteomes" id="UP000320011"/>
    </source>
</evidence>
<evidence type="ECO:0000313" key="1">
    <source>
        <dbReference type="EMBL" id="TVT55840.1"/>
    </source>
</evidence>
<dbReference type="Gene3D" id="1.10.10.10">
    <property type="entry name" value="Winged helix-like DNA-binding domain superfamily/Winged helix DNA-binding domain"/>
    <property type="match status" value="1"/>
</dbReference>
<reference evidence="1 2" key="2">
    <citation type="submission" date="2019-08" db="EMBL/GenBank/DDBJ databases">
        <title>Amycolatopsis acidicola sp. nov., isolated from peat swamp forest soil.</title>
        <authorList>
            <person name="Srisuk N."/>
        </authorList>
    </citation>
    <scope>NUCLEOTIDE SEQUENCE [LARGE SCALE GENOMIC DNA]</scope>
    <source>
        <strain evidence="1 2">TBRC 6029</strain>
    </source>
</reference>
<reference evidence="1 2" key="1">
    <citation type="submission" date="2019-07" db="EMBL/GenBank/DDBJ databases">
        <authorList>
            <person name="Duangmal K."/>
            <person name="Teo W.F.A."/>
        </authorList>
    </citation>
    <scope>NUCLEOTIDE SEQUENCE [LARGE SCALE GENOMIC DNA]</scope>
    <source>
        <strain evidence="1 2">TBRC 6029</strain>
    </source>
</reference>
<sequence length="111" mass="11793">MTDSSSVDPFSTFLNTQSGHVSIGGPPAAESAVSELPDEAWTVLRVLGRERAAEVASLKAATTLPTMLVVRLLAMLEERGLARVLQDDEDDIAMITKAGRTALAARTENPD</sequence>
<dbReference type="RefSeq" id="WP_144586861.1">
    <property type="nucleotide sequence ID" value="NZ_VJWX01000058.1"/>
</dbReference>
<dbReference type="SUPFAM" id="SSF46785">
    <property type="entry name" value="Winged helix' DNA-binding domain"/>
    <property type="match status" value="1"/>
</dbReference>
<keyword evidence="2" id="KW-1185">Reference proteome</keyword>
<name>A0A558D497_9PSEU</name>
<organism evidence="1 2">
    <name type="scientific">Amycolatopsis rhizosphaerae</name>
    <dbReference type="NCBI Taxonomy" id="2053003"/>
    <lineage>
        <taxon>Bacteria</taxon>
        <taxon>Bacillati</taxon>
        <taxon>Actinomycetota</taxon>
        <taxon>Actinomycetes</taxon>
        <taxon>Pseudonocardiales</taxon>
        <taxon>Pseudonocardiaceae</taxon>
        <taxon>Amycolatopsis</taxon>
    </lineage>
</organism>
<comment type="caution">
    <text evidence="1">The sequence shown here is derived from an EMBL/GenBank/DDBJ whole genome shotgun (WGS) entry which is preliminary data.</text>
</comment>